<name>A0A921QTX3_SORBI</name>
<sequence>MMGSNFFAQMPCGISGQNSSMSLWHEMLVAFLKEFKVFNDKASAINSNGVCSKLTNMIKRSLWPGQRLAVGKCEYKNIIEARLGIHCLFNEAVLEVMWGLKYLIKFLVPAEEVELTDEDRFQMCKILKLVLNRYGFEVEPKTVNSDIIYAASVVYECDRSVDIRASYLDHGRAKLSEVSQIYSTNWDELKLATALKLICYPEEQVETGDSEEMLSESEAEQLLADAHLNEIKLHKPAYLKIYNDFVWICGVRRKALLQLDSMVKKPREEFKLHQASLDSFMVREAEKESKLHQGCMGMVNGAREEFQQREVSLDSSMDKAKEESKLQQGSPMQMD</sequence>
<gene>
    <name evidence="2" type="ORF">BDA96_06G292300</name>
</gene>
<proteinExistence type="predicted"/>
<protein>
    <submittedName>
        <fullName evidence="2">Uncharacterized protein</fullName>
    </submittedName>
</protein>
<feature type="compositionally biased region" description="Polar residues" evidence="1">
    <location>
        <begin position="326"/>
        <end position="335"/>
    </location>
</feature>
<dbReference type="PANTHER" id="PTHR10894:SF37">
    <property type="entry name" value="RRNA N-GLYCOSIDASE"/>
    <property type="match status" value="1"/>
</dbReference>
<dbReference type="GO" id="GO:0030515">
    <property type="term" value="F:snoRNA binding"/>
    <property type="evidence" value="ECO:0007669"/>
    <property type="project" value="InterPro"/>
</dbReference>
<dbReference type="AlphaFoldDB" id="A0A921QTX3"/>
<evidence type="ECO:0000256" key="1">
    <source>
        <dbReference type="SAM" id="MobiDB-lite"/>
    </source>
</evidence>
<feature type="compositionally biased region" description="Basic and acidic residues" evidence="1">
    <location>
        <begin position="307"/>
        <end position="325"/>
    </location>
</feature>
<dbReference type="PANTHER" id="PTHR10894">
    <property type="entry name" value="NUCLEOLAR PROTEIN 5 NUCLEOLAR PROTEIN NOP5 NOP58"/>
    <property type="match status" value="1"/>
</dbReference>
<dbReference type="Proteomes" id="UP000807115">
    <property type="component" value="Chromosome 6"/>
</dbReference>
<reference evidence="2" key="1">
    <citation type="journal article" date="2019" name="BMC Genomics">
        <title>A new reference genome for Sorghum bicolor reveals high levels of sequence similarity between sweet and grain genotypes: implications for the genetics of sugar metabolism.</title>
        <authorList>
            <person name="Cooper E.A."/>
            <person name="Brenton Z.W."/>
            <person name="Flinn B.S."/>
            <person name="Jenkins J."/>
            <person name="Shu S."/>
            <person name="Flowers D."/>
            <person name="Luo F."/>
            <person name="Wang Y."/>
            <person name="Xia P."/>
            <person name="Barry K."/>
            <person name="Daum C."/>
            <person name="Lipzen A."/>
            <person name="Yoshinaga Y."/>
            <person name="Schmutz J."/>
            <person name="Saski C."/>
            <person name="Vermerris W."/>
            <person name="Kresovich S."/>
        </authorList>
    </citation>
    <scope>NUCLEOTIDE SEQUENCE</scope>
</reference>
<comment type="caution">
    <text evidence="2">The sequence shown here is derived from an EMBL/GenBank/DDBJ whole genome shotgun (WGS) entry which is preliminary data.</text>
</comment>
<dbReference type="InterPro" id="IPR045056">
    <property type="entry name" value="Nop56/Nop58"/>
</dbReference>
<dbReference type="GO" id="GO:0031428">
    <property type="term" value="C:box C/D methylation guide snoRNP complex"/>
    <property type="evidence" value="ECO:0007669"/>
    <property type="project" value="InterPro"/>
</dbReference>
<evidence type="ECO:0000313" key="3">
    <source>
        <dbReference type="Proteomes" id="UP000807115"/>
    </source>
</evidence>
<organism evidence="2 3">
    <name type="scientific">Sorghum bicolor</name>
    <name type="common">Sorghum</name>
    <name type="synonym">Sorghum vulgare</name>
    <dbReference type="NCBI Taxonomy" id="4558"/>
    <lineage>
        <taxon>Eukaryota</taxon>
        <taxon>Viridiplantae</taxon>
        <taxon>Streptophyta</taxon>
        <taxon>Embryophyta</taxon>
        <taxon>Tracheophyta</taxon>
        <taxon>Spermatophyta</taxon>
        <taxon>Magnoliopsida</taxon>
        <taxon>Liliopsida</taxon>
        <taxon>Poales</taxon>
        <taxon>Poaceae</taxon>
        <taxon>PACMAD clade</taxon>
        <taxon>Panicoideae</taxon>
        <taxon>Andropogonodae</taxon>
        <taxon>Andropogoneae</taxon>
        <taxon>Sorghinae</taxon>
        <taxon>Sorghum</taxon>
    </lineage>
</organism>
<dbReference type="EMBL" id="CM027685">
    <property type="protein sequence ID" value="KAG0528134.1"/>
    <property type="molecule type" value="Genomic_DNA"/>
</dbReference>
<accession>A0A921QTX3</accession>
<reference evidence="2" key="2">
    <citation type="submission" date="2020-10" db="EMBL/GenBank/DDBJ databases">
        <authorList>
            <person name="Cooper E.A."/>
            <person name="Brenton Z.W."/>
            <person name="Flinn B.S."/>
            <person name="Jenkins J."/>
            <person name="Shu S."/>
            <person name="Flowers D."/>
            <person name="Luo F."/>
            <person name="Wang Y."/>
            <person name="Xia P."/>
            <person name="Barry K."/>
            <person name="Daum C."/>
            <person name="Lipzen A."/>
            <person name="Yoshinaga Y."/>
            <person name="Schmutz J."/>
            <person name="Saski C."/>
            <person name="Vermerris W."/>
            <person name="Kresovich S."/>
        </authorList>
    </citation>
    <scope>NUCLEOTIDE SEQUENCE</scope>
</reference>
<feature type="region of interest" description="Disordered" evidence="1">
    <location>
        <begin position="307"/>
        <end position="335"/>
    </location>
</feature>
<dbReference type="GO" id="GO:0032040">
    <property type="term" value="C:small-subunit processome"/>
    <property type="evidence" value="ECO:0007669"/>
    <property type="project" value="InterPro"/>
</dbReference>
<evidence type="ECO:0000313" key="2">
    <source>
        <dbReference type="EMBL" id="KAG0528134.1"/>
    </source>
</evidence>
<dbReference type="EMBL" id="CM027685">
    <property type="protein sequence ID" value="KAG0528132.1"/>
    <property type="molecule type" value="Genomic_DNA"/>
</dbReference>